<organism evidence="1 2">
    <name type="scientific">Psychrobacillus lasiicapitis</name>
    <dbReference type="NCBI Taxonomy" id="1636719"/>
    <lineage>
        <taxon>Bacteria</taxon>
        <taxon>Bacillati</taxon>
        <taxon>Bacillota</taxon>
        <taxon>Bacilli</taxon>
        <taxon>Bacillales</taxon>
        <taxon>Bacillaceae</taxon>
        <taxon>Psychrobacillus</taxon>
    </lineage>
</organism>
<dbReference type="EMBL" id="VDGH01000019">
    <property type="protein sequence ID" value="TQR07994.1"/>
    <property type="molecule type" value="Genomic_DNA"/>
</dbReference>
<evidence type="ECO:0000313" key="1">
    <source>
        <dbReference type="EMBL" id="TQR07994.1"/>
    </source>
</evidence>
<sequence>MRTRQTLAEHDKTNLSEHFWLIERRLAATYYAGSHNPKYLFVLVIQLMDKGDQSVVESNQILKQQVYLK</sequence>
<gene>
    <name evidence="1" type="ORF">FG382_21955</name>
</gene>
<reference evidence="1 2" key="1">
    <citation type="submission" date="2019-05" db="EMBL/GenBank/DDBJ databases">
        <title>Psychrobacillus vulpis sp. nov., a new species isolated from feces of a red fox that inhabits in The Tablas de Daimiel Natural Park, Albacete, Spain.</title>
        <authorList>
            <person name="Rodriguez M."/>
            <person name="Reina J.C."/>
            <person name="Bejar V."/>
            <person name="Llamas I."/>
        </authorList>
    </citation>
    <scope>NUCLEOTIDE SEQUENCE [LARGE SCALE GENOMIC DNA]</scope>
    <source>
        <strain evidence="1 2">NEAU-3TGS17</strain>
    </source>
</reference>
<comment type="caution">
    <text evidence="1">The sequence shown here is derived from an EMBL/GenBank/DDBJ whole genome shotgun (WGS) entry which is preliminary data.</text>
</comment>
<name>A0A544SS03_9BACI</name>
<proteinExistence type="predicted"/>
<protein>
    <submittedName>
        <fullName evidence="1">Uncharacterized protein</fullName>
    </submittedName>
</protein>
<dbReference type="Proteomes" id="UP000317316">
    <property type="component" value="Unassembled WGS sequence"/>
</dbReference>
<evidence type="ECO:0000313" key="2">
    <source>
        <dbReference type="Proteomes" id="UP000317316"/>
    </source>
</evidence>
<dbReference type="RefSeq" id="WP_142540983.1">
    <property type="nucleotide sequence ID" value="NZ_VDGH01000019.1"/>
</dbReference>
<keyword evidence="2" id="KW-1185">Reference proteome</keyword>
<accession>A0A544SS03</accession>
<dbReference type="AlphaFoldDB" id="A0A544SS03"/>